<accession>A0A9X9WX11</accession>
<dbReference type="Gene3D" id="3.40.50.2000">
    <property type="entry name" value="Glycogen Phosphorylase B"/>
    <property type="match status" value="2"/>
</dbReference>
<dbReference type="SUPFAM" id="SSF53756">
    <property type="entry name" value="UDP-Glycosyltransferase/glycogen phosphorylase"/>
    <property type="match status" value="1"/>
</dbReference>
<sequence length="413" mass="46035">MLVFSHLHPAVSRGGAEIAAYQMYRALRAMPGVTAWFAAGAGARLQPPLGTHVFQPFGADEFVLGNAGYDSWLHSAQAPRFGEELRALVAELRPDVVHFHHYSGLGVEAMLQVKQAAPAARIVMTLHEYLAICHHFGQMVTRPNLDLCSRETPRDCARCFPERSENDFFLRKMYLQRFLRLVDHFIAPSRFLADRYIAWGLPAERFSVIENGQPEHGAPPVPMPPPKPLVVGFFGQLSMLKGVGLLLDAAEELRRRPPRGGRLRIEIWGDASNQPPELRAEVERRLQESRTVVGFNGPYENSEAIRLMQRCHAVLVPSIWWENSPMVIQEAFAARRPVICSDIGGMAEKVRDGVDGFHFRARSAAALAELLRGLAEEPERVLEVQERMAGVSGIGATLREVLAKYQGIALRTP</sequence>
<evidence type="ECO:0000313" key="2">
    <source>
        <dbReference type="EMBL" id="MBR0671690.1"/>
    </source>
</evidence>
<name>A0A9X9WX11_9PROT</name>
<reference evidence="2" key="2">
    <citation type="journal article" date="2021" name="Syst. Appl. Microbiol.">
        <title>Roseomonas hellenica sp. nov., isolated from roots of wild-growing Alkanna tinctoria.</title>
        <authorList>
            <person name="Rat A."/>
            <person name="Naranjo H.D."/>
            <person name="Lebbe L."/>
            <person name="Cnockaert M."/>
            <person name="Krigas N."/>
            <person name="Grigoriadou K."/>
            <person name="Maloupa E."/>
            <person name="Willems A."/>
        </authorList>
    </citation>
    <scope>NUCLEOTIDE SEQUENCE</scope>
    <source>
        <strain evidence="2">LMG 31231</strain>
    </source>
</reference>
<dbReference type="Pfam" id="PF13692">
    <property type="entry name" value="Glyco_trans_1_4"/>
    <property type="match status" value="1"/>
</dbReference>
<reference evidence="2" key="1">
    <citation type="submission" date="2020-01" db="EMBL/GenBank/DDBJ databases">
        <authorList>
            <person name="Rat A."/>
        </authorList>
    </citation>
    <scope>NUCLEOTIDE SEQUENCE</scope>
    <source>
        <strain evidence="2">LMG 31231</strain>
    </source>
</reference>
<gene>
    <name evidence="2" type="ORF">GXW76_10950</name>
</gene>
<proteinExistence type="predicted"/>
<dbReference type="Proteomes" id="UP001138751">
    <property type="component" value="Unassembled WGS sequence"/>
</dbReference>
<dbReference type="InterPro" id="IPR028098">
    <property type="entry name" value="Glyco_trans_4-like_N"/>
</dbReference>
<evidence type="ECO:0000313" key="3">
    <source>
        <dbReference type="Proteomes" id="UP001138751"/>
    </source>
</evidence>
<feature type="domain" description="Glycosyltransferase subfamily 4-like N-terminal" evidence="1">
    <location>
        <begin position="14"/>
        <end position="212"/>
    </location>
</feature>
<protein>
    <submittedName>
        <fullName evidence="2">Glycosyltransferase family 4 protein</fullName>
    </submittedName>
</protein>
<dbReference type="PANTHER" id="PTHR45947:SF13">
    <property type="entry name" value="TRANSFERASE"/>
    <property type="match status" value="1"/>
</dbReference>
<comment type="caution">
    <text evidence="2">The sequence shown here is derived from an EMBL/GenBank/DDBJ whole genome shotgun (WGS) entry which is preliminary data.</text>
</comment>
<organism evidence="2 3">
    <name type="scientific">Neoroseomonas soli</name>
    <dbReference type="NCBI Taxonomy" id="1081025"/>
    <lineage>
        <taxon>Bacteria</taxon>
        <taxon>Pseudomonadati</taxon>
        <taxon>Pseudomonadota</taxon>
        <taxon>Alphaproteobacteria</taxon>
        <taxon>Acetobacterales</taxon>
        <taxon>Acetobacteraceae</taxon>
        <taxon>Neoroseomonas</taxon>
    </lineage>
</organism>
<dbReference type="AlphaFoldDB" id="A0A9X9WX11"/>
<dbReference type="GO" id="GO:0016757">
    <property type="term" value="F:glycosyltransferase activity"/>
    <property type="evidence" value="ECO:0007669"/>
    <property type="project" value="TreeGrafter"/>
</dbReference>
<keyword evidence="3" id="KW-1185">Reference proteome</keyword>
<dbReference type="EMBL" id="JAAEDM010000024">
    <property type="protein sequence ID" value="MBR0671690.1"/>
    <property type="molecule type" value="Genomic_DNA"/>
</dbReference>
<dbReference type="InterPro" id="IPR050194">
    <property type="entry name" value="Glycosyltransferase_grp1"/>
</dbReference>
<evidence type="ECO:0000259" key="1">
    <source>
        <dbReference type="Pfam" id="PF13439"/>
    </source>
</evidence>
<dbReference type="Pfam" id="PF13439">
    <property type="entry name" value="Glyco_transf_4"/>
    <property type="match status" value="1"/>
</dbReference>
<dbReference type="RefSeq" id="WP_211862067.1">
    <property type="nucleotide sequence ID" value="NZ_JAAEDM010000024.1"/>
</dbReference>
<dbReference type="PANTHER" id="PTHR45947">
    <property type="entry name" value="SULFOQUINOVOSYL TRANSFERASE SQD2"/>
    <property type="match status" value="1"/>
</dbReference>